<dbReference type="Pfam" id="PF05525">
    <property type="entry name" value="Branch_AA_trans"/>
    <property type="match status" value="1"/>
</dbReference>
<dbReference type="GO" id="GO:0015188">
    <property type="term" value="F:L-isoleucine transmembrane transporter activity"/>
    <property type="evidence" value="ECO:0007669"/>
    <property type="project" value="TreeGrafter"/>
</dbReference>
<dbReference type="AlphaFoldDB" id="A0A0R1R7T8"/>
<reference evidence="10 11" key="1">
    <citation type="journal article" date="2015" name="Genome Announc.">
        <title>Expanding the biotechnology potential of lactobacilli through comparative genomics of 213 strains and associated genera.</title>
        <authorList>
            <person name="Sun Z."/>
            <person name="Harris H.M."/>
            <person name="McCann A."/>
            <person name="Guo C."/>
            <person name="Argimon S."/>
            <person name="Zhang W."/>
            <person name="Yang X."/>
            <person name="Jeffery I.B."/>
            <person name="Cooney J.C."/>
            <person name="Kagawa T.F."/>
            <person name="Liu W."/>
            <person name="Song Y."/>
            <person name="Salvetti E."/>
            <person name="Wrobel A."/>
            <person name="Rasinkangas P."/>
            <person name="Parkhill J."/>
            <person name="Rea M.C."/>
            <person name="O'Sullivan O."/>
            <person name="Ritari J."/>
            <person name="Douillard F.P."/>
            <person name="Paul Ross R."/>
            <person name="Yang R."/>
            <person name="Briner A.E."/>
            <person name="Felis G.E."/>
            <person name="de Vos W.M."/>
            <person name="Barrangou R."/>
            <person name="Klaenhammer T.R."/>
            <person name="Caufield P.W."/>
            <person name="Cui Y."/>
            <person name="Zhang H."/>
            <person name="O'Toole P.W."/>
        </authorList>
    </citation>
    <scope>NUCLEOTIDE SEQUENCE [LARGE SCALE GENOMIC DNA]</scope>
    <source>
        <strain evidence="10 11">DSM 13343</strain>
    </source>
</reference>
<evidence type="ECO:0000256" key="6">
    <source>
        <dbReference type="ARBA" id="ARBA00022970"/>
    </source>
</evidence>
<comment type="caution">
    <text evidence="9">Lacks conserved residue(s) required for the propagation of feature annotation.</text>
</comment>
<feature type="transmembrane region" description="Helical" evidence="9">
    <location>
        <begin position="82"/>
        <end position="103"/>
    </location>
</feature>
<evidence type="ECO:0000313" key="11">
    <source>
        <dbReference type="Proteomes" id="UP000051790"/>
    </source>
</evidence>
<accession>A0A0R1R7T8</accession>
<evidence type="ECO:0000256" key="8">
    <source>
        <dbReference type="ARBA" id="ARBA00023136"/>
    </source>
</evidence>
<dbReference type="GO" id="GO:0015190">
    <property type="term" value="F:L-leucine transmembrane transporter activity"/>
    <property type="evidence" value="ECO:0007669"/>
    <property type="project" value="TreeGrafter"/>
</dbReference>
<comment type="caution">
    <text evidence="10">The sequence shown here is derived from an EMBL/GenBank/DDBJ whole genome shotgun (WGS) entry which is preliminary data.</text>
</comment>
<dbReference type="PATRIC" id="fig|1423769.4.peg.2486"/>
<evidence type="ECO:0000256" key="5">
    <source>
        <dbReference type="ARBA" id="ARBA00022692"/>
    </source>
</evidence>
<feature type="transmembrane region" description="Helical" evidence="9">
    <location>
        <begin position="45"/>
        <end position="70"/>
    </location>
</feature>
<keyword evidence="5 9" id="KW-0812">Transmembrane</keyword>
<sequence length="464" mass="49763">MENKSDHKLTKKQYLILGSMLFGLFFGAGNLIFPIHLGQISGGNWLPATLGFLLSAVLLPLMAILAIAMTESDSMYHLARPVGHGFALFFLICTHASLGLLIATPRTATVTFEMAIQPFISKGHTQIALLIFSAIYFLITYLLSRHPQKITDYVGKLLNPALLLLLAAAFFAAFLIKGDGSTLMASTHATKAISNLSNGFLQGYNTMDALAGLGFGVTIVSALKFFGVTTAKHRSQDVAKVGAMSMGLEAFVYIFLIALGVLSLHFTKTTANGGPAFNAIMTHYTGMIGTSLLGAMTFLACLTSCIGLVSSLSQDLGTRFPKIGFGKFLIATCTGSFLISNFGLNQIIALSSPILMLLYPLAIALILLGLLHPFIGKQQTIYRTTIILTMIPAILDAIHSLPPYLANNAFIQAIDNFGMKYIPMFSISMDFLPFMIVGLIGGTLLAKITGQSFNTEATGELSEN</sequence>
<dbReference type="GO" id="GO:0005304">
    <property type="term" value="F:L-valine transmembrane transporter activity"/>
    <property type="evidence" value="ECO:0007669"/>
    <property type="project" value="TreeGrafter"/>
</dbReference>
<name>A0A0R1R7T8_9LACO</name>
<feature type="transmembrane region" description="Helical" evidence="9">
    <location>
        <begin position="123"/>
        <end position="144"/>
    </location>
</feature>
<evidence type="ECO:0000256" key="7">
    <source>
        <dbReference type="ARBA" id="ARBA00022989"/>
    </source>
</evidence>
<comment type="similarity">
    <text evidence="2 9">Belongs to the branched chain amino acid transporter family.</text>
</comment>
<feature type="transmembrane region" description="Helical" evidence="9">
    <location>
        <begin position="156"/>
        <end position="176"/>
    </location>
</feature>
<evidence type="ECO:0000256" key="9">
    <source>
        <dbReference type="RuleBase" id="RU362122"/>
    </source>
</evidence>
<keyword evidence="11" id="KW-1185">Reference proteome</keyword>
<dbReference type="InterPro" id="IPR004685">
    <property type="entry name" value="Brnchd-chn_aa_trnsp_Livcs"/>
</dbReference>
<dbReference type="GO" id="GO:0015820">
    <property type="term" value="P:L-leucine transport"/>
    <property type="evidence" value="ECO:0007669"/>
    <property type="project" value="TreeGrafter"/>
</dbReference>
<comment type="function">
    <text evidence="9">Component of the transport system for branched-chain amino acids.</text>
</comment>
<dbReference type="EMBL" id="AZEU01000034">
    <property type="protein sequence ID" value="KRL52494.1"/>
    <property type="molecule type" value="Genomic_DNA"/>
</dbReference>
<evidence type="ECO:0000313" key="10">
    <source>
        <dbReference type="EMBL" id="KRL52494.1"/>
    </source>
</evidence>
<protein>
    <recommendedName>
        <fullName evidence="9">Branched-chain amino acid transport system carrier protein</fullName>
    </recommendedName>
</protein>
<comment type="subcellular location">
    <subcellularLocation>
        <location evidence="1 9">Cell membrane</location>
        <topology evidence="1 9">Multi-pass membrane protein</topology>
    </subcellularLocation>
</comment>
<keyword evidence="8 9" id="KW-0472">Membrane</keyword>
<dbReference type="GO" id="GO:0005886">
    <property type="term" value="C:plasma membrane"/>
    <property type="evidence" value="ECO:0007669"/>
    <property type="project" value="UniProtKB-SubCell"/>
</dbReference>
<keyword evidence="3 9" id="KW-0813">Transport</keyword>
<keyword evidence="4" id="KW-1003">Cell membrane</keyword>
<dbReference type="NCBIfam" id="TIGR00796">
    <property type="entry name" value="livcs"/>
    <property type="match status" value="1"/>
</dbReference>
<evidence type="ECO:0000256" key="3">
    <source>
        <dbReference type="ARBA" id="ARBA00022448"/>
    </source>
</evidence>
<dbReference type="PANTHER" id="PTHR30588:SF0">
    <property type="entry name" value="BRANCHED-CHAIN AMINO ACID PERMEASE BRNQ"/>
    <property type="match status" value="1"/>
</dbReference>
<proteinExistence type="inferred from homology"/>
<keyword evidence="7 9" id="KW-1133">Transmembrane helix</keyword>
<evidence type="ECO:0000256" key="4">
    <source>
        <dbReference type="ARBA" id="ARBA00022475"/>
    </source>
</evidence>
<feature type="transmembrane region" description="Helical" evidence="9">
    <location>
        <begin position="250"/>
        <end position="267"/>
    </location>
</feature>
<dbReference type="GO" id="GO:0015818">
    <property type="term" value="P:isoleucine transport"/>
    <property type="evidence" value="ECO:0007669"/>
    <property type="project" value="TreeGrafter"/>
</dbReference>
<evidence type="ECO:0000256" key="2">
    <source>
        <dbReference type="ARBA" id="ARBA00008540"/>
    </source>
</evidence>
<feature type="transmembrane region" description="Helical" evidence="9">
    <location>
        <begin position="209"/>
        <end position="229"/>
    </location>
</feature>
<keyword evidence="6 9" id="KW-0029">Amino-acid transport</keyword>
<feature type="transmembrane region" description="Helical" evidence="9">
    <location>
        <begin position="287"/>
        <end position="312"/>
    </location>
</feature>
<feature type="transmembrane region" description="Helical" evidence="9">
    <location>
        <begin position="421"/>
        <end position="446"/>
    </location>
</feature>
<dbReference type="RefSeq" id="WP_056962455.1">
    <property type="nucleotide sequence ID" value="NZ_AZEU01000034.1"/>
</dbReference>
<dbReference type="PANTHER" id="PTHR30588">
    <property type="entry name" value="BRANCHED-CHAIN AMINO ACID TRANSPORT SYSTEM 2 CARRIER PROTEIN"/>
    <property type="match status" value="1"/>
</dbReference>
<evidence type="ECO:0000256" key="1">
    <source>
        <dbReference type="ARBA" id="ARBA00004651"/>
    </source>
</evidence>
<feature type="transmembrane region" description="Helical" evidence="9">
    <location>
        <begin position="14"/>
        <end position="33"/>
    </location>
</feature>
<organism evidence="10 11">
    <name type="scientific">Lacticaseibacillus manihotivorans DSM 13343 = JCM 12514</name>
    <dbReference type="NCBI Taxonomy" id="1423769"/>
    <lineage>
        <taxon>Bacteria</taxon>
        <taxon>Bacillati</taxon>
        <taxon>Bacillota</taxon>
        <taxon>Bacilli</taxon>
        <taxon>Lactobacillales</taxon>
        <taxon>Lactobacillaceae</taxon>
        <taxon>Lacticaseibacillus</taxon>
    </lineage>
</organism>
<dbReference type="Proteomes" id="UP000051790">
    <property type="component" value="Unassembled WGS sequence"/>
</dbReference>
<gene>
    <name evidence="10" type="ORF">FD01_GL002301</name>
</gene>
<dbReference type="OrthoDB" id="9783920at2"/>
<feature type="transmembrane region" description="Helical" evidence="9">
    <location>
        <begin position="324"/>
        <end position="348"/>
    </location>
</feature>
<feature type="transmembrane region" description="Helical" evidence="9">
    <location>
        <begin position="354"/>
        <end position="374"/>
    </location>
</feature>